<feature type="short sequence motif" description="GXGXXG" evidence="4">
    <location>
        <begin position="22"/>
        <end position="27"/>
    </location>
</feature>
<keyword evidence="9" id="KW-1185">Reference proteome</keyword>
<dbReference type="AlphaFoldDB" id="A0A399IVV9"/>
<sequence length="313" mass="33605">MERTAMRAETRRAPHLGLVLSGGGARGYAHAGALRALNHLGIFPGVLVGVSMGAVVGATYALNDDWYGALVDMDISGFPPWPNFSEPGVFNYVKNLRVAQKAITGMYFGWGVGQPTVEWGRTMFSNLTLGKPLEAGRIPVLATATDIVSGERVVLETGPTADALYASAALAGILPPAEMDGRILVDGGYCDLAPVDVARAAGAEIVIVVDAATNFEAKKPANGLQAMFRAIEICQNEHTHLRFMPADMIIRPVIDPPVGVLEFENKRRCTAAGARAVLRSRAEIRRLTQRVEPEVFAPTTPEAQCNTEERNRP</sequence>
<dbReference type="Pfam" id="PF01734">
    <property type="entry name" value="Patatin"/>
    <property type="match status" value="1"/>
</dbReference>
<keyword evidence="1 4" id="KW-0378">Hydrolase</keyword>
<evidence type="ECO:0000256" key="1">
    <source>
        <dbReference type="ARBA" id="ARBA00022801"/>
    </source>
</evidence>
<dbReference type="InterPro" id="IPR050301">
    <property type="entry name" value="NTE"/>
</dbReference>
<dbReference type="GO" id="GO:0016787">
    <property type="term" value="F:hydrolase activity"/>
    <property type="evidence" value="ECO:0007669"/>
    <property type="project" value="UniProtKB-UniRule"/>
</dbReference>
<organism evidence="8 9">
    <name type="scientific">Pseudooceanicola sediminis</name>
    <dbReference type="NCBI Taxonomy" id="2211117"/>
    <lineage>
        <taxon>Bacteria</taxon>
        <taxon>Pseudomonadati</taxon>
        <taxon>Pseudomonadota</taxon>
        <taxon>Alphaproteobacteria</taxon>
        <taxon>Rhodobacterales</taxon>
        <taxon>Paracoccaceae</taxon>
        <taxon>Pseudooceanicola</taxon>
    </lineage>
</organism>
<keyword evidence="6" id="KW-1133">Transmembrane helix</keyword>
<evidence type="ECO:0000256" key="2">
    <source>
        <dbReference type="ARBA" id="ARBA00022963"/>
    </source>
</evidence>
<dbReference type="PANTHER" id="PTHR14226:SF29">
    <property type="entry name" value="NEUROPATHY TARGET ESTERASE SWS"/>
    <property type="match status" value="1"/>
</dbReference>
<evidence type="ECO:0000256" key="3">
    <source>
        <dbReference type="ARBA" id="ARBA00023098"/>
    </source>
</evidence>
<keyword evidence="6" id="KW-0472">Membrane</keyword>
<feature type="short sequence motif" description="GXSXG" evidence="4">
    <location>
        <begin position="49"/>
        <end position="53"/>
    </location>
</feature>
<dbReference type="InterPro" id="IPR002641">
    <property type="entry name" value="PNPLA_dom"/>
</dbReference>
<evidence type="ECO:0000256" key="5">
    <source>
        <dbReference type="SAM" id="MobiDB-lite"/>
    </source>
</evidence>
<feature type="domain" description="PNPLA" evidence="7">
    <location>
        <begin position="18"/>
        <end position="199"/>
    </location>
</feature>
<keyword evidence="3 4" id="KW-0443">Lipid metabolism</keyword>
<evidence type="ECO:0000313" key="9">
    <source>
        <dbReference type="Proteomes" id="UP000265848"/>
    </source>
</evidence>
<dbReference type="PANTHER" id="PTHR14226">
    <property type="entry name" value="NEUROPATHY TARGET ESTERASE/SWISS CHEESE D.MELANOGASTER"/>
    <property type="match status" value="1"/>
</dbReference>
<comment type="caution">
    <text evidence="8">The sequence shown here is derived from an EMBL/GenBank/DDBJ whole genome shotgun (WGS) entry which is preliminary data.</text>
</comment>
<evidence type="ECO:0000256" key="4">
    <source>
        <dbReference type="PROSITE-ProRule" id="PRU01161"/>
    </source>
</evidence>
<dbReference type="InterPro" id="IPR016035">
    <property type="entry name" value="Acyl_Trfase/lysoPLipase"/>
</dbReference>
<evidence type="ECO:0000313" key="8">
    <source>
        <dbReference type="EMBL" id="RII37245.1"/>
    </source>
</evidence>
<proteinExistence type="predicted"/>
<accession>A0A399IVV9</accession>
<feature type="region of interest" description="Disordered" evidence="5">
    <location>
        <begin position="293"/>
        <end position="313"/>
    </location>
</feature>
<feature type="active site" description="Nucleophile" evidence="4">
    <location>
        <position position="51"/>
    </location>
</feature>
<dbReference type="Gene3D" id="3.40.1090.10">
    <property type="entry name" value="Cytosolic phospholipase A2 catalytic domain"/>
    <property type="match status" value="2"/>
</dbReference>
<dbReference type="PROSITE" id="PS51635">
    <property type="entry name" value="PNPLA"/>
    <property type="match status" value="1"/>
</dbReference>
<protein>
    <recommendedName>
        <fullName evidence="7">PNPLA domain-containing protein</fullName>
    </recommendedName>
</protein>
<dbReference type="EMBL" id="QWJJ01000019">
    <property type="protein sequence ID" value="RII37245.1"/>
    <property type="molecule type" value="Genomic_DNA"/>
</dbReference>
<keyword evidence="2 4" id="KW-0442">Lipid degradation</keyword>
<keyword evidence="6" id="KW-0812">Transmembrane</keyword>
<evidence type="ECO:0000256" key="6">
    <source>
        <dbReference type="SAM" id="Phobius"/>
    </source>
</evidence>
<reference evidence="8 9" key="1">
    <citation type="submission" date="2018-08" db="EMBL/GenBank/DDBJ databases">
        <title>Pseudooceanicola sediminis CY03 in the family Rhodobacteracea.</title>
        <authorList>
            <person name="Zhang Y.-J."/>
        </authorList>
    </citation>
    <scope>NUCLEOTIDE SEQUENCE [LARGE SCALE GENOMIC DNA]</scope>
    <source>
        <strain evidence="8 9">CY03</strain>
    </source>
</reference>
<feature type="short sequence motif" description="DGA/G" evidence="4">
    <location>
        <begin position="186"/>
        <end position="188"/>
    </location>
</feature>
<evidence type="ECO:0000259" key="7">
    <source>
        <dbReference type="PROSITE" id="PS51635"/>
    </source>
</evidence>
<name>A0A399IVV9_9RHOB</name>
<gene>
    <name evidence="8" type="ORF">DL237_18210</name>
</gene>
<dbReference type="GO" id="GO:0016042">
    <property type="term" value="P:lipid catabolic process"/>
    <property type="evidence" value="ECO:0007669"/>
    <property type="project" value="UniProtKB-UniRule"/>
</dbReference>
<dbReference type="Proteomes" id="UP000265848">
    <property type="component" value="Unassembled WGS sequence"/>
</dbReference>
<feature type="transmembrane region" description="Helical" evidence="6">
    <location>
        <begin position="41"/>
        <end position="63"/>
    </location>
</feature>
<feature type="active site" description="Proton acceptor" evidence="4">
    <location>
        <position position="186"/>
    </location>
</feature>
<dbReference type="SUPFAM" id="SSF52151">
    <property type="entry name" value="FabD/lysophospholipase-like"/>
    <property type="match status" value="1"/>
</dbReference>